<dbReference type="PATRIC" id="fig|1263865.4.peg.1748"/>
<proteinExistence type="predicted"/>
<dbReference type="SMART" id="SM00849">
    <property type="entry name" value="Lactamase_B"/>
    <property type="match status" value="1"/>
</dbReference>
<dbReference type="PANTHER" id="PTHR11203:SF37">
    <property type="entry name" value="INTEGRATOR COMPLEX SUBUNIT 11"/>
    <property type="match status" value="1"/>
</dbReference>
<evidence type="ECO:0000313" key="5">
    <source>
        <dbReference type="EMBL" id="ESQ99737.1"/>
    </source>
</evidence>
<evidence type="ECO:0000259" key="4">
    <source>
        <dbReference type="SMART" id="SM01027"/>
    </source>
</evidence>
<dbReference type="Gene3D" id="3.60.15.10">
    <property type="entry name" value="Ribonuclease Z/Hydroxyacylglutathione hydrolase-like"/>
    <property type="match status" value="1"/>
</dbReference>
<dbReference type="Pfam" id="PF10996">
    <property type="entry name" value="Beta-Casp"/>
    <property type="match status" value="1"/>
</dbReference>
<sequence length="513" mass="56686">MDASHSLLIDCGLFQGKETSSDGRAATGRLDIEFSLRTVQALVVTHVHIDHVGRIPYLLAAGYKGPIYCSEPSAKLLPIVLEDAFKLGFSRDQKTVERYLKLVEQRLRPLPYQRWSTLLETEELIARVRLQRAGHILGSAYVEIALTYPANGESTRIVFSGDLGAAHAPLLMSPESPERADILVLESTYGDRLHEDRASRRQRLEAVIEHALQDQGTVLIPAFSIGRTQELLYELEEIIHSKLQAHTDKPLLNAEEDGSEFSNSGSNPHSQPPIPPAENAKATASSVSAANIQSPLSSGERARVRGNSDSSEYGLETNWPQLPIILDSPLATRFTEAYRSLQPYWNQEARERVEAGRNPLAFDNLIMIDSHADHIAVVNHLTQTARPAIVIAGSGMCSGGRIVNYLKAMLHDPRHDVLFVGYQAQGTPGHLIQQHGPKGGYVDLDGERFDIRAKVTSIGGYSAHADQKGLVEFVTGMREWPRDIRVVHGEKEAKDVLAEVLRQHAPTPFELKL</sequence>
<accession>V4QD78</accession>
<dbReference type="InterPro" id="IPR050698">
    <property type="entry name" value="MBL"/>
</dbReference>
<reference evidence="5 6" key="1">
    <citation type="submission" date="2013-07" db="EMBL/GenBank/DDBJ databases">
        <authorList>
            <person name="Schaap P.J."/>
            <person name="Mehboob F."/>
            <person name="Oosterkamp M.J."/>
            <person name="de Vos W.M."/>
            <person name="Stams A.J.M."/>
            <person name="Koehorst J.J."/>
        </authorList>
    </citation>
    <scope>NUCLEOTIDE SEQUENCE [LARGE SCALE GENOMIC DNA]</scope>
    <source>
        <strain evidence="5 6">AW-1</strain>
    </source>
</reference>
<dbReference type="InterPro" id="IPR011108">
    <property type="entry name" value="RMMBL"/>
</dbReference>
<dbReference type="InterPro" id="IPR036866">
    <property type="entry name" value="RibonucZ/Hydroxyglut_hydro"/>
</dbReference>
<dbReference type="Pfam" id="PF00753">
    <property type="entry name" value="Lactamase_B"/>
    <property type="match status" value="1"/>
</dbReference>
<dbReference type="GO" id="GO:0016787">
    <property type="term" value="F:hydrolase activity"/>
    <property type="evidence" value="ECO:0007669"/>
    <property type="project" value="UniProtKB-KW"/>
</dbReference>
<dbReference type="SMART" id="SM01027">
    <property type="entry name" value="Beta-Casp"/>
    <property type="match status" value="1"/>
</dbReference>
<dbReference type="AlphaFoldDB" id="V4QD78"/>
<feature type="region of interest" description="Disordered" evidence="2">
    <location>
        <begin position="254"/>
        <end position="312"/>
    </location>
</feature>
<organism evidence="5 6">
    <name type="scientific">Stutzerimonas chloritidismutans AW-1</name>
    <dbReference type="NCBI Taxonomy" id="1263865"/>
    <lineage>
        <taxon>Bacteria</taxon>
        <taxon>Pseudomonadati</taxon>
        <taxon>Pseudomonadota</taxon>
        <taxon>Gammaproteobacteria</taxon>
        <taxon>Pseudomonadales</taxon>
        <taxon>Pseudomonadaceae</taxon>
        <taxon>Stutzerimonas</taxon>
    </lineage>
</organism>
<feature type="compositionally biased region" description="Polar residues" evidence="2">
    <location>
        <begin position="282"/>
        <end position="297"/>
    </location>
</feature>
<feature type="domain" description="Beta-Casp" evidence="4">
    <location>
        <begin position="228"/>
        <end position="432"/>
    </location>
</feature>
<dbReference type="EMBL" id="AOFQ01000027">
    <property type="protein sequence ID" value="ESQ99737.1"/>
    <property type="molecule type" value="Genomic_DNA"/>
</dbReference>
<dbReference type="PANTHER" id="PTHR11203">
    <property type="entry name" value="CLEAVAGE AND POLYADENYLATION SPECIFICITY FACTOR FAMILY MEMBER"/>
    <property type="match status" value="1"/>
</dbReference>
<keyword evidence="1" id="KW-0378">Hydrolase</keyword>
<dbReference type="Pfam" id="PF07521">
    <property type="entry name" value="RMMBL"/>
    <property type="match status" value="1"/>
</dbReference>
<feature type="domain" description="Metallo-beta-lactamase" evidence="3">
    <location>
        <begin position="3"/>
        <end position="210"/>
    </location>
</feature>
<gene>
    <name evidence="5" type="ORF">F753_09040</name>
</gene>
<evidence type="ECO:0000256" key="1">
    <source>
        <dbReference type="ARBA" id="ARBA00022801"/>
    </source>
</evidence>
<evidence type="ECO:0000313" key="6">
    <source>
        <dbReference type="Proteomes" id="UP000017822"/>
    </source>
</evidence>
<dbReference type="InterPro" id="IPR022712">
    <property type="entry name" value="Beta_Casp"/>
</dbReference>
<dbReference type="InterPro" id="IPR001279">
    <property type="entry name" value="Metallo-B-lactamas"/>
</dbReference>
<dbReference type="SUPFAM" id="SSF56281">
    <property type="entry name" value="Metallo-hydrolase/oxidoreductase"/>
    <property type="match status" value="2"/>
</dbReference>
<name>V4QD78_STUCH</name>
<protein>
    <submittedName>
        <fullName evidence="5">Metallo-beta-lactamase</fullName>
    </submittedName>
</protein>
<dbReference type="Proteomes" id="UP000017822">
    <property type="component" value="Unassembled WGS sequence"/>
</dbReference>
<evidence type="ECO:0000256" key="2">
    <source>
        <dbReference type="SAM" id="MobiDB-lite"/>
    </source>
</evidence>
<dbReference type="Gene3D" id="3.40.50.10890">
    <property type="match status" value="1"/>
</dbReference>
<comment type="caution">
    <text evidence="5">The sequence shown here is derived from an EMBL/GenBank/DDBJ whole genome shotgun (WGS) entry which is preliminary data.</text>
</comment>
<evidence type="ECO:0000259" key="3">
    <source>
        <dbReference type="SMART" id="SM00849"/>
    </source>
</evidence>
<dbReference type="GO" id="GO:0004521">
    <property type="term" value="F:RNA endonuclease activity"/>
    <property type="evidence" value="ECO:0007669"/>
    <property type="project" value="TreeGrafter"/>
</dbReference>
<dbReference type="CDD" id="cd16295">
    <property type="entry name" value="TTHA0252-CPSF-like_MBL-fold"/>
    <property type="match status" value="1"/>
</dbReference>
<feature type="compositionally biased region" description="Polar residues" evidence="2">
    <location>
        <begin position="260"/>
        <end position="269"/>
    </location>
</feature>